<dbReference type="GO" id="GO:0035435">
    <property type="term" value="P:phosphate ion transmembrane transport"/>
    <property type="evidence" value="ECO:0007669"/>
    <property type="project" value="TreeGrafter"/>
</dbReference>
<evidence type="ECO:0000256" key="3">
    <source>
        <dbReference type="ARBA" id="ARBA00022692"/>
    </source>
</evidence>
<dbReference type="InterPro" id="IPR021159">
    <property type="entry name" value="Sugar-P_transporter_CS"/>
</dbReference>
<feature type="transmembrane region" description="Helical" evidence="6">
    <location>
        <begin position="287"/>
        <end position="310"/>
    </location>
</feature>
<dbReference type="InterPro" id="IPR000849">
    <property type="entry name" value="Sugar_P_transporter"/>
</dbReference>
<feature type="transmembrane region" description="Helical" evidence="6">
    <location>
        <begin position="183"/>
        <end position="204"/>
    </location>
</feature>
<dbReference type="Pfam" id="PF07690">
    <property type="entry name" value="MFS_1"/>
    <property type="match status" value="1"/>
</dbReference>
<evidence type="ECO:0000256" key="2">
    <source>
        <dbReference type="ARBA" id="ARBA00009598"/>
    </source>
</evidence>
<proteinExistence type="inferred from homology"/>
<evidence type="ECO:0000256" key="1">
    <source>
        <dbReference type="ARBA" id="ARBA00004127"/>
    </source>
</evidence>
<feature type="transmembrane region" description="Helical" evidence="6">
    <location>
        <begin position="379"/>
        <end position="402"/>
    </location>
</feature>
<evidence type="ECO:0000256" key="6">
    <source>
        <dbReference type="SAM" id="Phobius"/>
    </source>
</evidence>
<keyword evidence="4 6" id="KW-1133">Transmembrane helix</keyword>
<comment type="caution">
    <text evidence="8">The sequence shown here is derived from an EMBL/GenBank/DDBJ whole genome shotgun (WGS) entry which is preliminary data.</text>
</comment>
<evidence type="ECO:0000313" key="8">
    <source>
        <dbReference type="EMBL" id="KKL49596.1"/>
    </source>
</evidence>
<organism evidence="8">
    <name type="scientific">marine sediment metagenome</name>
    <dbReference type="NCBI Taxonomy" id="412755"/>
    <lineage>
        <taxon>unclassified sequences</taxon>
        <taxon>metagenomes</taxon>
        <taxon>ecological metagenomes</taxon>
    </lineage>
</organism>
<dbReference type="PANTHER" id="PTHR43826:SF3">
    <property type="entry name" value="GLUCOSE-6-PHOSPHATE EXCHANGER SLC37A4"/>
    <property type="match status" value="1"/>
</dbReference>
<gene>
    <name evidence="8" type="ORF">LCGC14_2313920</name>
</gene>
<dbReference type="PANTHER" id="PTHR43826">
    <property type="entry name" value="GLUCOSE-6-PHOSPHATE EXCHANGER SLC37A4"/>
    <property type="match status" value="1"/>
</dbReference>
<reference evidence="8" key="1">
    <citation type="journal article" date="2015" name="Nature">
        <title>Complex archaea that bridge the gap between prokaryotes and eukaryotes.</title>
        <authorList>
            <person name="Spang A."/>
            <person name="Saw J.H."/>
            <person name="Jorgensen S.L."/>
            <person name="Zaremba-Niedzwiedzka K."/>
            <person name="Martijn J."/>
            <person name="Lind A.E."/>
            <person name="van Eijk R."/>
            <person name="Schleper C."/>
            <person name="Guy L."/>
            <person name="Ettema T.J."/>
        </authorList>
    </citation>
    <scope>NUCLEOTIDE SEQUENCE</scope>
</reference>
<feature type="transmembrane region" description="Helical" evidence="6">
    <location>
        <begin position="322"/>
        <end position="339"/>
    </location>
</feature>
<evidence type="ECO:0000256" key="4">
    <source>
        <dbReference type="ARBA" id="ARBA00022989"/>
    </source>
</evidence>
<dbReference type="InterPro" id="IPR020846">
    <property type="entry name" value="MFS_dom"/>
</dbReference>
<feature type="transmembrane region" description="Helical" evidence="6">
    <location>
        <begin position="253"/>
        <end position="271"/>
    </location>
</feature>
<feature type="transmembrane region" description="Helical" evidence="6">
    <location>
        <begin position="414"/>
        <end position="433"/>
    </location>
</feature>
<feature type="domain" description="Major facilitator superfamily (MFS) profile" evidence="7">
    <location>
        <begin position="33"/>
        <end position="434"/>
    </location>
</feature>
<feature type="transmembrane region" description="Helical" evidence="6">
    <location>
        <begin position="29"/>
        <end position="47"/>
    </location>
</feature>
<sequence length="434" mass="49100">MSVLDIFKPPPHTKEIQDPKIVKKKYAYWRIRTFYSMYIGYAFFYLSRKSFTFAMPAMALSLGLDKSQLGMLASILNLTYGASKFFSGIMSDRSNPRYFMAIGLILTGIFNIFFGFSSTFVLFAIFWGLNGWFQGWGWPPCGKLLTHWYSQSERGRWWSIWNTSHNVGGALIPLFAAALAQTFGWRFAMFGPGVICIFAGIFLINRLRDTPRSLGLPTIEKYKKDYPSKKHEKSRYQLSTKEILLKYVLKNKYIWILAVSYFFIYIIRQAINDWTLVYLVETKGYSYIVAGTCLFWFEIGGFVGSLAAGWGSDFIFKGKRGPVNILFTLGVLISLYLMWKSPGGVVLVQSILIFFIGFFIFGPQMLIGVAAAELSHKKAVGTATGFIGWFAYVGAAMAGAPLGAMIKKLGWEGFFLILTVSSILALLFLLPLWR</sequence>
<dbReference type="InterPro" id="IPR051337">
    <property type="entry name" value="OPA_Antiporter"/>
</dbReference>
<keyword evidence="5 6" id="KW-0472">Membrane</keyword>
<feature type="transmembrane region" description="Helical" evidence="6">
    <location>
        <begin position="67"/>
        <end position="86"/>
    </location>
</feature>
<feature type="non-terminal residue" evidence="8">
    <location>
        <position position="434"/>
    </location>
</feature>
<keyword evidence="3 6" id="KW-0812">Transmembrane</keyword>
<evidence type="ECO:0000259" key="7">
    <source>
        <dbReference type="PROSITE" id="PS50850"/>
    </source>
</evidence>
<dbReference type="InterPro" id="IPR011701">
    <property type="entry name" value="MFS"/>
</dbReference>
<dbReference type="PIRSF" id="PIRSF002808">
    <property type="entry name" value="Hexose_phosphate_transp"/>
    <property type="match status" value="1"/>
</dbReference>
<name>A0A0F9D7E0_9ZZZZ</name>
<feature type="transmembrane region" description="Helical" evidence="6">
    <location>
        <begin position="98"/>
        <end position="129"/>
    </location>
</feature>
<accession>A0A0F9D7E0</accession>
<dbReference type="EMBL" id="LAZR01032903">
    <property type="protein sequence ID" value="KKL49596.1"/>
    <property type="molecule type" value="Genomic_DNA"/>
</dbReference>
<protein>
    <recommendedName>
        <fullName evidence="7">Major facilitator superfamily (MFS) profile domain-containing protein</fullName>
    </recommendedName>
</protein>
<dbReference type="AlphaFoldDB" id="A0A0F9D7E0"/>
<dbReference type="NCBIfam" id="TIGR00881">
    <property type="entry name" value="2A0104"/>
    <property type="match status" value="1"/>
</dbReference>
<dbReference type="GO" id="GO:0012505">
    <property type="term" value="C:endomembrane system"/>
    <property type="evidence" value="ECO:0007669"/>
    <property type="project" value="UniProtKB-SubCell"/>
</dbReference>
<dbReference type="NCBIfam" id="NF008661">
    <property type="entry name" value="PRK11663.1"/>
    <property type="match status" value="1"/>
</dbReference>
<feature type="transmembrane region" description="Helical" evidence="6">
    <location>
        <begin position="351"/>
        <end position="372"/>
    </location>
</feature>
<dbReference type="GO" id="GO:0061513">
    <property type="term" value="F:glucose 6-phosphate:phosphate antiporter activity"/>
    <property type="evidence" value="ECO:0007669"/>
    <property type="project" value="TreeGrafter"/>
</dbReference>
<dbReference type="InterPro" id="IPR036259">
    <property type="entry name" value="MFS_trans_sf"/>
</dbReference>
<dbReference type="Gene3D" id="1.20.1250.20">
    <property type="entry name" value="MFS general substrate transporter like domains"/>
    <property type="match status" value="2"/>
</dbReference>
<dbReference type="PROSITE" id="PS00942">
    <property type="entry name" value="GLPT"/>
    <property type="match status" value="1"/>
</dbReference>
<dbReference type="GO" id="GO:0005886">
    <property type="term" value="C:plasma membrane"/>
    <property type="evidence" value="ECO:0007669"/>
    <property type="project" value="TreeGrafter"/>
</dbReference>
<evidence type="ECO:0000256" key="5">
    <source>
        <dbReference type="ARBA" id="ARBA00023136"/>
    </source>
</evidence>
<comment type="similarity">
    <text evidence="2">Belongs to the major facilitator superfamily. Organophosphate:Pi antiporter (OPA) (TC 2.A.1.4) family.</text>
</comment>
<comment type="subcellular location">
    <subcellularLocation>
        <location evidence="1">Endomembrane system</location>
        <topology evidence="1">Multi-pass membrane protein</topology>
    </subcellularLocation>
</comment>
<dbReference type="SUPFAM" id="SSF103473">
    <property type="entry name" value="MFS general substrate transporter"/>
    <property type="match status" value="1"/>
</dbReference>
<dbReference type="PROSITE" id="PS50850">
    <property type="entry name" value="MFS"/>
    <property type="match status" value="1"/>
</dbReference>